<dbReference type="EMBL" id="JAEUBD010001178">
    <property type="protein sequence ID" value="KAH3665054.1"/>
    <property type="molecule type" value="Genomic_DNA"/>
</dbReference>
<reference evidence="1" key="2">
    <citation type="submission" date="2021-01" db="EMBL/GenBank/DDBJ databases">
        <authorList>
            <person name="Schikora-Tamarit M.A."/>
        </authorList>
    </citation>
    <scope>NUCLEOTIDE SEQUENCE</scope>
    <source>
        <strain evidence="1">NCAIM Y.01608</strain>
    </source>
</reference>
<keyword evidence="2" id="KW-1185">Reference proteome</keyword>
<proteinExistence type="predicted"/>
<organism evidence="1 2">
    <name type="scientific">Ogataea polymorpha</name>
    <dbReference type="NCBI Taxonomy" id="460523"/>
    <lineage>
        <taxon>Eukaryota</taxon>
        <taxon>Fungi</taxon>
        <taxon>Dikarya</taxon>
        <taxon>Ascomycota</taxon>
        <taxon>Saccharomycotina</taxon>
        <taxon>Pichiomycetes</taxon>
        <taxon>Pichiales</taxon>
        <taxon>Pichiaceae</taxon>
        <taxon>Ogataea</taxon>
    </lineage>
</organism>
<accession>A0A9P8P5G1</accession>
<evidence type="ECO:0000313" key="2">
    <source>
        <dbReference type="Proteomes" id="UP000788993"/>
    </source>
</evidence>
<dbReference type="AlphaFoldDB" id="A0A9P8P5G1"/>
<dbReference type="Proteomes" id="UP000788993">
    <property type="component" value="Unassembled WGS sequence"/>
</dbReference>
<sequence>MTRLSVDLERVARPITPDWQHVDAVNVLDVGSEVRGVRDLVLKPDSTAVIANELRGHHRVVLCVQKVDVHGSFRDCEHQVCTVCHVGVVDDRGPNLHRVREIVVLTRALLVLAVRVHGDSVRDGVAEIKVKVSEDWEMRVVARRIGHVSHQRIDPVLDAAGPRPAQVGVHERTQRGRVDVVAIVEVVVVVERVSVVDRRVAVGHAARRADSTPVGLVAQRVLLAVAAEPLDGLLQRRQQRRRLVGIFQSVYEYTSALYSSAAAALMADNSESEYDGDEKPEMALQGSLPMLVVSVSDISNLLERYAVMTPWTVSSSVAEVLEPEVVEVNESLWCGMAYMMVVPLLEEPEVAYSNAYVAVEPDTDALNVTEVGHLPEVGELERNVGVEIAGAQTQRDVARRGVEVRCSTFLVGFTVHPLAGSLVGHGQPLIVGLRGVPQGVRVSVNIGGLVAEGQITPKVVCLDGTILCHPAGHRHRRGFLRKQRDGLGSGDGREDVTRGFTRSWILAGTHRGRGDLHVANILE</sequence>
<comment type="caution">
    <text evidence="1">The sequence shown here is derived from an EMBL/GenBank/DDBJ whole genome shotgun (WGS) entry which is preliminary data.</text>
</comment>
<evidence type="ECO:0000313" key="1">
    <source>
        <dbReference type="EMBL" id="KAH3665054.1"/>
    </source>
</evidence>
<name>A0A9P8P5G1_9ASCO</name>
<reference evidence="1" key="1">
    <citation type="journal article" date="2021" name="Open Biol.">
        <title>Shared evolutionary footprints suggest mitochondrial oxidative damage underlies multiple complex I losses in fungi.</title>
        <authorList>
            <person name="Schikora-Tamarit M.A."/>
            <person name="Marcet-Houben M."/>
            <person name="Nosek J."/>
            <person name="Gabaldon T."/>
        </authorList>
    </citation>
    <scope>NUCLEOTIDE SEQUENCE</scope>
    <source>
        <strain evidence="1">NCAIM Y.01608</strain>
    </source>
</reference>
<protein>
    <submittedName>
        <fullName evidence="1">Uncharacterized protein</fullName>
    </submittedName>
</protein>
<gene>
    <name evidence="1" type="ORF">OGATHE_003869</name>
</gene>